<protein>
    <submittedName>
        <fullName evidence="2">Fimbrial biogenesis outer membrane usher protein</fullName>
    </submittedName>
</protein>
<feature type="domain" description="PapC-like C-terminal" evidence="1">
    <location>
        <begin position="72"/>
        <end position="130"/>
    </location>
</feature>
<dbReference type="GO" id="GO:0009297">
    <property type="term" value="P:pilus assembly"/>
    <property type="evidence" value="ECO:0007669"/>
    <property type="project" value="InterPro"/>
</dbReference>
<gene>
    <name evidence="2" type="ORF">DLN06_27610</name>
</gene>
<dbReference type="EMBL" id="QWJV01000414">
    <property type="protein sequence ID" value="RIQ12692.1"/>
    <property type="molecule type" value="Genomic_DNA"/>
</dbReference>
<name>A0A658IBH4_SALNE</name>
<comment type="caution">
    <text evidence="2">The sequence shown here is derived from an EMBL/GenBank/DDBJ whole genome shotgun (WGS) entry which is preliminary data.</text>
</comment>
<dbReference type="PANTHER" id="PTHR30451">
    <property type="entry name" value="OUTER MEMBRANE USHER PROTEIN"/>
    <property type="match status" value="1"/>
</dbReference>
<dbReference type="InterPro" id="IPR042186">
    <property type="entry name" value="FimD_plug_dom"/>
</dbReference>
<proteinExistence type="predicted"/>
<dbReference type="AlphaFoldDB" id="A0A658IBH4"/>
<sequence length="143" mass="16186">VQGHRYLTTDSKGYAIYDSLTPYRENMLMLDLSNSDSDVALLGNRKGAVPYRGAVVLAEFETDRRKPWYFLARRPDGSPLSFGYEVEDNAGNNVGLVGQGSRLFIRTNDIPASVRVAVNKQQRQFCTITFEKVINENKVYICR</sequence>
<dbReference type="Pfam" id="PF13953">
    <property type="entry name" value="PapC_C"/>
    <property type="match status" value="1"/>
</dbReference>
<organism evidence="2">
    <name type="scientific">Salmonella enterica subsp. enterica serovar Newport str. CFSAN000835</name>
    <dbReference type="NCBI Taxonomy" id="1299174"/>
    <lineage>
        <taxon>Bacteria</taxon>
        <taxon>Pseudomonadati</taxon>
        <taxon>Pseudomonadota</taxon>
        <taxon>Gammaproteobacteria</taxon>
        <taxon>Enterobacterales</taxon>
        <taxon>Enterobacteriaceae</taxon>
        <taxon>Salmonella</taxon>
    </lineage>
</organism>
<feature type="non-terminal residue" evidence="2">
    <location>
        <position position="1"/>
    </location>
</feature>
<dbReference type="InterPro" id="IPR043142">
    <property type="entry name" value="PapC-like_C_sf"/>
</dbReference>
<dbReference type="Pfam" id="PF00577">
    <property type="entry name" value="Usher"/>
    <property type="match status" value="1"/>
</dbReference>
<dbReference type="Gene3D" id="2.60.40.2070">
    <property type="match status" value="1"/>
</dbReference>
<dbReference type="Gene3D" id="2.60.40.2610">
    <property type="entry name" value="Outer membrane usher protein FimD, plug domain"/>
    <property type="match status" value="1"/>
</dbReference>
<dbReference type="RefSeq" id="WP_144049784.1">
    <property type="nucleotide sequence ID" value="NZ_QWJV01000414.1"/>
</dbReference>
<evidence type="ECO:0000313" key="2">
    <source>
        <dbReference type="EMBL" id="RIQ12692.1"/>
    </source>
</evidence>
<accession>A0A658IBH4</accession>
<dbReference type="GO" id="GO:0009279">
    <property type="term" value="C:cell outer membrane"/>
    <property type="evidence" value="ECO:0007669"/>
    <property type="project" value="TreeGrafter"/>
</dbReference>
<dbReference type="InterPro" id="IPR000015">
    <property type="entry name" value="Fimb_usher"/>
</dbReference>
<dbReference type="GO" id="GO:0015473">
    <property type="term" value="F:fimbrial usher porin activity"/>
    <property type="evidence" value="ECO:0007669"/>
    <property type="project" value="InterPro"/>
</dbReference>
<dbReference type="Proteomes" id="UP000839534">
    <property type="component" value="Unassembled WGS sequence"/>
</dbReference>
<dbReference type="InterPro" id="IPR025949">
    <property type="entry name" value="PapC-like_C"/>
</dbReference>
<dbReference type="PANTHER" id="PTHR30451:SF3">
    <property type="entry name" value="OUTER MEMBRANE USHER PROTEIN HTRE-RELATED"/>
    <property type="match status" value="1"/>
</dbReference>
<evidence type="ECO:0000259" key="1">
    <source>
        <dbReference type="Pfam" id="PF13953"/>
    </source>
</evidence>
<reference evidence="2" key="1">
    <citation type="submission" date="2018-08" db="EMBL/GenBank/DDBJ databases">
        <title>Whole genome sequencing of Salmonella enterica serotype newport.</title>
        <authorList>
            <person name="Bell R."/>
        </authorList>
    </citation>
    <scope>NUCLEOTIDE SEQUENCE [LARGE SCALE GENOMIC DNA]</scope>
    <source>
        <strain evidence="2">CFSAN000835</strain>
    </source>
</reference>